<dbReference type="AlphaFoldDB" id="C6M8L0"/>
<keyword evidence="3" id="KW-1185">Reference proteome</keyword>
<evidence type="ECO:0000313" key="2">
    <source>
        <dbReference type="EMBL" id="EET43404.1"/>
    </source>
</evidence>
<evidence type="ECO:0000256" key="1">
    <source>
        <dbReference type="SAM" id="MobiDB-lite"/>
    </source>
</evidence>
<feature type="region of interest" description="Disordered" evidence="1">
    <location>
        <begin position="20"/>
        <end position="41"/>
    </location>
</feature>
<dbReference type="Proteomes" id="UP000005365">
    <property type="component" value="Unassembled WGS sequence"/>
</dbReference>
<proteinExistence type="predicted"/>
<protein>
    <submittedName>
        <fullName evidence="2">Uncharacterized protein</fullName>
    </submittedName>
</protein>
<feature type="compositionally biased region" description="Basic and acidic residues" evidence="1">
    <location>
        <begin position="20"/>
        <end position="29"/>
    </location>
</feature>
<dbReference type="EMBL" id="ACKO02000021">
    <property type="protein sequence ID" value="EET43404.1"/>
    <property type="molecule type" value="Genomic_DNA"/>
</dbReference>
<reference evidence="2" key="1">
    <citation type="submission" date="2009-07" db="EMBL/GenBank/DDBJ databases">
        <authorList>
            <person name="Weinstock G."/>
            <person name="Sodergren E."/>
            <person name="Clifton S."/>
            <person name="Fulton L."/>
            <person name="Fulton B."/>
            <person name="Courtney L."/>
            <person name="Fronick C."/>
            <person name="Harrison M."/>
            <person name="Strong C."/>
            <person name="Farmer C."/>
            <person name="Delahaunty K."/>
            <person name="Markovic C."/>
            <person name="Hall O."/>
            <person name="Minx P."/>
            <person name="Tomlinson C."/>
            <person name="Mitreva M."/>
            <person name="Nelson J."/>
            <person name="Hou S."/>
            <person name="Wollam A."/>
            <person name="Pepin K.H."/>
            <person name="Johnson M."/>
            <person name="Bhonagiri V."/>
            <person name="Nash W.E."/>
            <person name="Warren W."/>
            <person name="Chinwalla A."/>
            <person name="Mardis E.R."/>
            <person name="Wilson R.K."/>
        </authorList>
    </citation>
    <scope>NUCLEOTIDE SEQUENCE [LARGE SCALE GENOMIC DNA]</scope>
    <source>
        <strain evidence="2">ATCC 29256</strain>
    </source>
</reference>
<gene>
    <name evidence="2" type="ORF">NEISICOT_02883</name>
</gene>
<organism evidence="2 3">
    <name type="scientific">Neisseria sicca ATCC 29256</name>
    <dbReference type="NCBI Taxonomy" id="547045"/>
    <lineage>
        <taxon>Bacteria</taxon>
        <taxon>Pseudomonadati</taxon>
        <taxon>Pseudomonadota</taxon>
        <taxon>Betaproteobacteria</taxon>
        <taxon>Neisseriales</taxon>
        <taxon>Neisseriaceae</taxon>
        <taxon>Neisseria</taxon>
    </lineage>
</organism>
<sequence>MPCPDLNLIHYMLRGRLGGESRKQTYDSLKRHRKRSSETLK</sequence>
<name>C6M8L0_NEISI</name>
<accession>C6M8L0</accession>
<evidence type="ECO:0000313" key="3">
    <source>
        <dbReference type="Proteomes" id="UP000005365"/>
    </source>
</evidence>
<comment type="caution">
    <text evidence="2">The sequence shown here is derived from an EMBL/GenBank/DDBJ whole genome shotgun (WGS) entry which is preliminary data.</text>
</comment>